<comment type="caution">
    <text evidence="3">The sequence shown here is derived from an EMBL/GenBank/DDBJ whole genome shotgun (WGS) entry which is preliminary data.</text>
</comment>
<dbReference type="PROSITE" id="PS50004">
    <property type="entry name" value="C2"/>
    <property type="match status" value="1"/>
</dbReference>
<feature type="compositionally biased region" description="Basic residues" evidence="1">
    <location>
        <begin position="556"/>
        <end position="573"/>
    </location>
</feature>
<feature type="compositionally biased region" description="Low complexity" evidence="1">
    <location>
        <begin position="514"/>
        <end position="531"/>
    </location>
</feature>
<protein>
    <submittedName>
        <fullName evidence="3">Phospholipid transfer protein C2CD2L</fullName>
    </submittedName>
</protein>
<feature type="region of interest" description="Disordered" evidence="1">
    <location>
        <begin position="433"/>
        <end position="615"/>
    </location>
</feature>
<proteinExistence type="predicted"/>
<dbReference type="PANTHER" id="PTHR21119:SF5">
    <property type="entry name" value="C2 DOMAIN-CONTAINING PROTEIN"/>
    <property type="match status" value="1"/>
</dbReference>
<feature type="compositionally biased region" description="Basic residues" evidence="1">
    <location>
        <begin position="490"/>
        <end position="502"/>
    </location>
</feature>
<reference evidence="3" key="1">
    <citation type="submission" date="2021-10" db="EMBL/GenBank/DDBJ databases">
        <title>Tropical sea cucumber genome reveals ecological adaptation and Cuvierian tubules defense mechanism.</title>
        <authorList>
            <person name="Chen T."/>
        </authorList>
    </citation>
    <scope>NUCLEOTIDE SEQUENCE</scope>
    <source>
        <strain evidence="3">Nanhai2018</strain>
        <tissue evidence="3">Muscle</tissue>
    </source>
</reference>
<dbReference type="InterPro" id="IPR035892">
    <property type="entry name" value="C2_domain_sf"/>
</dbReference>
<dbReference type="Pfam" id="PF18696">
    <property type="entry name" value="SMP_C2CD2L"/>
    <property type="match status" value="1"/>
</dbReference>
<evidence type="ECO:0000256" key="1">
    <source>
        <dbReference type="SAM" id="MobiDB-lite"/>
    </source>
</evidence>
<dbReference type="Gene3D" id="2.60.40.150">
    <property type="entry name" value="C2 domain"/>
    <property type="match status" value="1"/>
</dbReference>
<accession>A0A9Q1BY96</accession>
<dbReference type="PANTHER" id="PTHR21119">
    <property type="entry name" value="C2 DOMAIN-CONTAINING PROTEIN"/>
    <property type="match status" value="1"/>
</dbReference>
<gene>
    <name evidence="3" type="ORF">HOLleu_21737</name>
</gene>
<dbReference type="EMBL" id="JAIZAY010000010">
    <property type="protein sequence ID" value="KAJ8034764.1"/>
    <property type="molecule type" value="Genomic_DNA"/>
</dbReference>
<dbReference type="InterPro" id="IPR039934">
    <property type="entry name" value="C2CD2/C2CD2L"/>
</dbReference>
<feature type="compositionally biased region" description="Basic and acidic residues" evidence="1">
    <location>
        <begin position="477"/>
        <end position="489"/>
    </location>
</feature>
<dbReference type="SUPFAM" id="SSF49562">
    <property type="entry name" value="C2 domain (Calcium/lipid-binding domain, CaLB)"/>
    <property type="match status" value="1"/>
</dbReference>
<feature type="compositionally biased region" description="Polar residues" evidence="1">
    <location>
        <begin position="646"/>
        <end position="662"/>
    </location>
</feature>
<dbReference type="Pfam" id="PF00168">
    <property type="entry name" value="C2"/>
    <property type="match status" value="1"/>
</dbReference>
<evidence type="ECO:0000313" key="3">
    <source>
        <dbReference type="EMBL" id="KAJ8034764.1"/>
    </source>
</evidence>
<dbReference type="Proteomes" id="UP001152320">
    <property type="component" value="Chromosome 10"/>
</dbReference>
<dbReference type="InterPro" id="IPR040885">
    <property type="entry name" value="SMP_C2CD2L"/>
</dbReference>
<feature type="region of interest" description="Disordered" evidence="1">
    <location>
        <begin position="641"/>
        <end position="662"/>
    </location>
</feature>
<dbReference type="AlphaFoldDB" id="A0A9Q1BY96"/>
<sequence>MNLGPLPPKFTNITIETEPKNLLTVTCDLEAEGIEFGVFASQHTASAVKVTNCNATVQKLSGKVQCIIRQFGEDWHITATLEEETVLHLKITPQITQNENVDIHAVEEIIRNAILSATFTTVIPTRALPKDMATIAWSRPRPPMNDSSFRQQTPQVAGQMSNHVSQRVQTPQEPRLLVRVIKANNLQRQSGDMEGDPYCVVTLDQPFQRYKTKFIKNTTNPFWDEQFLFQVNAQSKEITFEVHDRGKDDRFQGGTTLPLPSVDRSRGSRHIIQLQSRPGQSDNIKGSIVLFLLFMQTPDTTAKKPLSPSRQVEKKQMLAPDGTIITTVTTKTSRPKFLSANNNEIPTKVHTNTTQMVEHAPPLNGSMSPGSPDKEGYWTPTSGTPSNGVTPEVPQVYSVTTKKAPSITIADSGRDSPNSRQAVADTAIRHFQEQALDSSRQKTPTKKSTLIIHGVSEEPYIMESPTDDYSNLQDSTDDSKLSERNDSSRASRRRFLFFRRKSKDGGKDGGKGGSRSSSFDESSLSSRSPEPQLRRAKTLDIPDSDMSDSITSEKSPKKKKRRFLGFIRRKKPKERQYHSSINLKTETAEEGTVSDTPTTAMKKSGNTLKVPATNQYTRSASTGDIKYERYLTVETEHFRPNPVIGQGSQTSVDRISYTESNV</sequence>
<feature type="compositionally biased region" description="Polar residues" evidence="1">
    <location>
        <begin position="435"/>
        <end position="448"/>
    </location>
</feature>
<dbReference type="InterPro" id="IPR000008">
    <property type="entry name" value="C2_dom"/>
</dbReference>
<dbReference type="SMART" id="SM00239">
    <property type="entry name" value="C2"/>
    <property type="match status" value="1"/>
</dbReference>
<feature type="domain" description="C2" evidence="2">
    <location>
        <begin position="156"/>
        <end position="272"/>
    </location>
</feature>
<evidence type="ECO:0000313" key="4">
    <source>
        <dbReference type="Proteomes" id="UP001152320"/>
    </source>
</evidence>
<name>A0A9Q1BY96_HOLLE</name>
<organism evidence="3 4">
    <name type="scientific">Holothuria leucospilota</name>
    <name type="common">Black long sea cucumber</name>
    <name type="synonym">Mertensiothuria leucospilota</name>
    <dbReference type="NCBI Taxonomy" id="206669"/>
    <lineage>
        <taxon>Eukaryota</taxon>
        <taxon>Metazoa</taxon>
        <taxon>Echinodermata</taxon>
        <taxon>Eleutherozoa</taxon>
        <taxon>Echinozoa</taxon>
        <taxon>Holothuroidea</taxon>
        <taxon>Aspidochirotacea</taxon>
        <taxon>Aspidochirotida</taxon>
        <taxon>Holothuriidae</taxon>
        <taxon>Holothuria</taxon>
    </lineage>
</organism>
<dbReference type="OrthoDB" id="9976063at2759"/>
<keyword evidence="4" id="KW-1185">Reference proteome</keyword>
<feature type="compositionally biased region" description="Polar residues" evidence="1">
    <location>
        <begin position="593"/>
        <end position="615"/>
    </location>
</feature>
<evidence type="ECO:0000259" key="2">
    <source>
        <dbReference type="PROSITE" id="PS50004"/>
    </source>
</evidence>